<organism evidence="2 3">
    <name type="scientific">Xylaria multiplex</name>
    <dbReference type="NCBI Taxonomy" id="323545"/>
    <lineage>
        <taxon>Eukaryota</taxon>
        <taxon>Fungi</taxon>
        <taxon>Dikarya</taxon>
        <taxon>Ascomycota</taxon>
        <taxon>Pezizomycotina</taxon>
        <taxon>Sordariomycetes</taxon>
        <taxon>Xylariomycetidae</taxon>
        <taxon>Xylariales</taxon>
        <taxon>Xylariaceae</taxon>
        <taxon>Xylaria</taxon>
    </lineage>
</organism>
<accession>A0A7C8ISJ2</accession>
<name>A0A7C8ISJ2_9PEZI</name>
<evidence type="ECO:0008006" key="4">
    <source>
        <dbReference type="Google" id="ProtNLM"/>
    </source>
</evidence>
<sequence length="148" mass="15826">MHFSTLNQIVFTGLLCASSSVALFDCNKDQHAFDPAEGKFVVHYTSIRDSNYKDQPWVRICKPNGNGWTNVEPLSTPCSNDPATSLSKDDTGLHHNLLVTNGEGCDSGSGHGLNGASIAYNNQVAVLEGSGGRCGPRDHGVSCEFLLD</sequence>
<feature type="chain" id="PRO_5028817925" description="Ecp2 effector protein domain-containing protein" evidence="1">
    <location>
        <begin position="23"/>
        <end position="148"/>
    </location>
</feature>
<dbReference type="AlphaFoldDB" id="A0A7C8ISJ2"/>
<dbReference type="Proteomes" id="UP000481858">
    <property type="component" value="Unassembled WGS sequence"/>
</dbReference>
<dbReference type="OrthoDB" id="2827561at2759"/>
<dbReference type="InParanoid" id="A0A7C8ISJ2"/>
<dbReference type="EMBL" id="WUBL01000058">
    <property type="protein sequence ID" value="KAF2968025.1"/>
    <property type="molecule type" value="Genomic_DNA"/>
</dbReference>
<keyword evidence="3" id="KW-1185">Reference proteome</keyword>
<comment type="caution">
    <text evidence="2">The sequence shown here is derived from an EMBL/GenBank/DDBJ whole genome shotgun (WGS) entry which is preliminary data.</text>
</comment>
<keyword evidence="1" id="KW-0732">Signal</keyword>
<evidence type="ECO:0000313" key="2">
    <source>
        <dbReference type="EMBL" id="KAF2968025.1"/>
    </source>
</evidence>
<feature type="signal peptide" evidence="1">
    <location>
        <begin position="1"/>
        <end position="22"/>
    </location>
</feature>
<protein>
    <recommendedName>
        <fullName evidence="4">Ecp2 effector protein domain-containing protein</fullName>
    </recommendedName>
</protein>
<gene>
    <name evidence="2" type="ORF">GQX73_g5565</name>
</gene>
<evidence type="ECO:0000256" key="1">
    <source>
        <dbReference type="SAM" id="SignalP"/>
    </source>
</evidence>
<evidence type="ECO:0000313" key="3">
    <source>
        <dbReference type="Proteomes" id="UP000481858"/>
    </source>
</evidence>
<reference evidence="2 3" key="1">
    <citation type="submission" date="2019-12" db="EMBL/GenBank/DDBJ databases">
        <title>Draft genome sequence of the ascomycete Xylaria multiplex DSM 110363.</title>
        <authorList>
            <person name="Buettner E."/>
            <person name="Kellner H."/>
        </authorList>
    </citation>
    <scope>NUCLEOTIDE SEQUENCE [LARGE SCALE GENOMIC DNA]</scope>
    <source>
        <strain evidence="2 3">DSM 110363</strain>
    </source>
</reference>
<proteinExistence type="predicted"/>